<dbReference type="InterPro" id="IPR046335">
    <property type="entry name" value="LacI/GalR-like_sensor"/>
</dbReference>
<keyword evidence="7" id="KW-1185">Reference proteome</keyword>
<dbReference type="CDD" id="cd06267">
    <property type="entry name" value="PBP1_LacI_sugar_binding-like"/>
    <property type="match status" value="1"/>
</dbReference>
<keyword evidence="1" id="KW-0805">Transcription regulation</keyword>
<dbReference type="Pfam" id="PF13377">
    <property type="entry name" value="Peripla_BP_3"/>
    <property type="match status" value="1"/>
</dbReference>
<dbReference type="SUPFAM" id="SSF47413">
    <property type="entry name" value="lambda repressor-like DNA-binding domains"/>
    <property type="match status" value="1"/>
</dbReference>
<dbReference type="GO" id="GO:0000976">
    <property type="term" value="F:transcription cis-regulatory region binding"/>
    <property type="evidence" value="ECO:0007669"/>
    <property type="project" value="TreeGrafter"/>
</dbReference>
<dbReference type="Pfam" id="PF00356">
    <property type="entry name" value="LacI"/>
    <property type="match status" value="1"/>
</dbReference>
<reference evidence="6" key="1">
    <citation type="submission" date="2021-04" db="EMBL/GenBank/DDBJ databases">
        <title>Draft genome sequence of Xylanibacillus composti strain K13.</title>
        <authorList>
            <person name="Uke A."/>
            <person name="Chhe C."/>
            <person name="Baramee S."/>
            <person name="Kosugi A."/>
        </authorList>
    </citation>
    <scope>NUCLEOTIDE SEQUENCE</scope>
    <source>
        <strain evidence="6">K13</strain>
    </source>
</reference>
<dbReference type="PANTHER" id="PTHR30146">
    <property type="entry name" value="LACI-RELATED TRANSCRIPTIONAL REPRESSOR"/>
    <property type="match status" value="1"/>
</dbReference>
<dbReference type="SMART" id="SM00354">
    <property type="entry name" value="HTH_LACI"/>
    <property type="match status" value="1"/>
</dbReference>
<dbReference type="EMBL" id="BOVK01000002">
    <property type="protein sequence ID" value="GIQ67301.1"/>
    <property type="molecule type" value="Genomic_DNA"/>
</dbReference>
<evidence type="ECO:0000313" key="7">
    <source>
        <dbReference type="Proteomes" id="UP000677918"/>
    </source>
</evidence>
<evidence type="ECO:0000313" key="6">
    <source>
        <dbReference type="EMBL" id="GIQ67301.1"/>
    </source>
</evidence>
<feature type="domain" description="HTH lacI-type" evidence="4">
    <location>
        <begin position="6"/>
        <end position="60"/>
    </location>
</feature>
<dbReference type="PANTHER" id="PTHR30146:SF109">
    <property type="entry name" value="HTH-TYPE TRANSCRIPTIONAL REGULATOR GALS"/>
    <property type="match status" value="1"/>
</dbReference>
<evidence type="ECO:0000259" key="5">
    <source>
        <dbReference type="PROSITE" id="PS50943"/>
    </source>
</evidence>
<dbReference type="GO" id="GO:0003700">
    <property type="term" value="F:DNA-binding transcription factor activity"/>
    <property type="evidence" value="ECO:0007669"/>
    <property type="project" value="TreeGrafter"/>
</dbReference>
<keyword evidence="3" id="KW-0804">Transcription</keyword>
<dbReference type="Gene3D" id="3.40.50.2300">
    <property type="match status" value="2"/>
</dbReference>
<protein>
    <submittedName>
        <fullName evidence="6">LacI family transcriptional regulator</fullName>
    </submittedName>
</protein>
<proteinExistence type="predicted"/>
<evidence type="ECO:0000259" key="4">
    <source>
        <dbReference type="PROSITE" id="PS50932"/>
    </source>
</evidence>
<dbReference type="CDD" id="cd01392">
    <property type="entry name" value="HTH_LacI"/>
    <property type="match status" value="1"/>
</dbReference>
<sequence>MKKKEINSHQIARLAGVSRSTVSRVINNYSNVPAETREKVMKVIEQYNYFPDLSGQVLAGKKTRTIGLFMIEAGHVSGDMISNFLLANVVETASSQGYYVLTQIIRDSRDPEAIRSVKESFYQRRIDGGLFIGAANHEPMIEELIAEGFAVGLVDHLLPGRQEPNRIVYNFDNAGGIDQAIDYLANMNHRHIGVIKGDMKRHSGPDKFNGFLLAMKRRNLAIRPEWVLEGDFHQQAGYEAVERMLEGGGELPTAIFAANDSVAFGAIDALHKRGLRVPDDISLIGFDDHTLSARIQPSLTTIRVDFGEVMGGLTRALIAYIERGGDTFKRVTVGTKLIVRESCRQLST</sequence>
<keyword evidence="2" id="KW-0238">DNA-binding</keyword>
<dbReference type="InterPro" id="IPR010982">
    <property type="entry name" value="Lambda_DNA-bd_dom_sf"/>
</dbReference>
<evidence type="ECO:0000256" key="1">
    <source>
        <dbReference type="ARBA" id="ARBA00023015"/>
    </source>
</evidence>
<feature type="domain" description="HTH cro/C1-type" evidence="5">
    <location>
        <begin position="2"/>
        <end position="50"/>
    </location>
</feature>
<dbReference type="Gene3D" id="1.10.260.40">
    <property type="entry name" value="lambda repressor-like DNA-binding domains"/>
    <property type="match status" value="1"/>
</dbReference>
<dbReference type="PROSITE" id="PS50943">
    <property type="entry name" value="HTH_CROC1"/>
    <property type="match status" value="1"/>
</dbReference>
<name>A0A8J4H0S5_9BACL</name>
<dbReference type="SUPFAM" id="SSF53822">
    <property type="entry name" value="Periplasmic binding protein-like I"/>
    <property type="match status" value="1"/>
</dbReference>
<dbReference type="InterPro" id="IPR000843">
    <property type="entry name" value="HTH_LacI"/>
</dbReference>
<accession>A0A8J4H0S5</accession>
<dbReference type="PROSITE" id="PS50932">
    <property type="entry name" value="HTH_LACI_2"/>
    <property type="match status" value="1"/>
</dbReference>
<dbReference type="RefSeq" id="WP_213409907.1">
    <property type="nucleotide sequence ID" value="NZ_BOVK01000002.1"/>
</dbReference>
<evidence type="ECO:0000256" key="3">
    <source>
        <dbReference type="ARBA" id="ARBA00023163"/>
    </source>
</evidence>
<comment type="caution">
    <text evidence="6">The sequence shown here is derived from an EMBL/GenBank/DDBJ whole genome shotgun (WGS) entry which is preliminary data.</text>
</comment>
<gene>
    <name evidence="6" type="ORF">XYCOK13_01250</name>
</gene>
<dbReference type="InterPro" id="IPR028082">
    <property type="entry name" value="Peripla_BP_I"/>
</dbReference>
<evidence type="ECO:0000256" key="2">
    <source>
        <dbReference type="ARBA" id="ARBA00023125"/>
    </source>
</evidence>
<organism evidence="6 7">
    <name type="scientific">Xylanibacillus composti</name>
    <dbReference type="NCBI Taxonomy" id="1572762"/>
    <lineage>
        <taxon>Bacteria</taxon>
        <taxon>Bacillati</taxon>
        <taxon>Bacillota</taxon>
        <taxon>Bacilli</taxon>
        <taxon>Bacillales</taxon>
        <taxon>Paenibacillaceae</taxon>
        <taxon>Xylanibacillus</taxon>
    </lineage>
</organism>
<dbReference type="InterPro" id="IPR001387">
    <property type="entry name" value="Cro/C1-type_HTH"/>
</dbReference>
<dbReference type="AlphaFoldDB" id="A0A8J4H0S5"/>
<dbReference type="Proteomes" id="UP000677918">
    <property type="component" value="Unassembled WGS sequence"/>
</dbReference>